<dbReference type="NCBIfam" id="TIGR02532">
    <property type="entry name" value="IV_pilin_GFxxxE"/>
    <property type="match status" value="1"/>
</dbReference>
<dbReference type="Pfam" id="PF07963">
    <property type="entry name" value="N_methyl"/>
    <property type="match status" value="1"/>
</dbReference>
<protein>
    <submittedName>
        <fullName evidence="2">Type II secretion system protein</fullName>
    </submittedName>
</protein>
<proteinExistence type="predicted"/>
<keyword evidence="1" id="KW-1133">Transmembrane helix</keyword>
<organism evidence="2 3">
    <name type="scientific">Gilvimarinus gilvus</name>
    <dbReference type="NCBI Taxonomy" id="3058038"/>
    <lineage>
        <taxon>Bacteria</taxon>
        <taxon>Pseudomonadati</taxon>
        <taxon>Pseudomonadota</taxon>
        <taxon>Gammaproteobacteria</taxon>
        <taxon>Cellvibrionales</taxon>
        <taxon>Cellvibrionaceae</taxon>
        <taxon>Gilvimarinus</taxon>
    </lineage>
</organism>
<evidence type="ECO:0000256" key="1">
    <source>
        <dbReference type="SAM" id="Phobius"/>
    </source>
</evidence>
<gene>
    <name evidence="2" type="ORF">SCD92_12690</name>
</gene>
<keyword evidence="3" id="KW-1185">Reference proteome</keyword>
<evidence type="ECO:0000313" key="3">
    <source>
        <dbReference type="Proteomes" id="UP001273505"/>
    </source>
</evidence>
<feature type="transmembrane region" description="Helical" evidence="1">
    <location>
        <begin position="20"/>
        <end position="39"/>
    </location>
</feature>
<keyword evidence="1" id="KW-0812">Transmembrane</keyword>
<sequence>MRKPGISSNYPQTGFTLIELIAVIVLLGILTAVAVPKFIDLKEAAIEMSMEDLVGAVKGAANMAYAKAIVEDVHQDAAATITVNGLVIDIAYGYPTGTATGIDRMINQSGWQKRASVFAGAWVYWHGVIQEDAGAAQCYIRYRQPTVVNTPPVVDVQTSGC</sequence>
<dbReference type="Proteomes" id="UP001273505">
    <property type="component" value="Unassembled WGS sequence"/>
</dbReference>
<comment type="caution">
    <text evidence="2">The sequence shown here is derived from an EMBL/GenBank/DDBJ whole genome shotgun (WGS) entry which is preliminary data.</text>
</comment>
<dbReference type="InterPro" id="IPR045584">
    <property type="entry name" value="Pilin-like"/>
</dbReference>
<dbReference type="PROSITE" id="PS00409">
    <property type="entry name" value="PROKAR_NTER_METHYL"/>
    <property type="match status" value="1"/>
</dbReference>
<dbReference type="SUPFAM" id="SSF54523">
    <property type="entry name" value="Pili subunits"/>
    <property type="match status" value="1"/>
</dbReference>
<accession>A0ABU4S329</accession>
<dbReference type="InterPro" id="IPR012902">
    <property type="entry name" value="N_methyl_site"/>
</dbReference>
<dbReference type="EMBL" id="JAXAFO010000021">
    <property type="protein sequence ID" value="MDX6850223.1"/>
    <property type="molecule type" value="Genomic_DNA"/>
</dbReference>
<keyword evidence="1" id="KW-0472">Membrane</keyword>
<evidence type="ECO:0000313" key="2">
    <source>
        <dbReference type="EMBL" id="MDX6850223.1"/>
    </source>
</evidence>
<dbReference type="RefSeq" id="WP_302720850.1">
    <property type="nucleotide sequence ID" value="NZ_JAULRU010000215.1"/>
</dbReference>
<dbReference type="Gene3D" id="3.30.700.10">
    <property type="entry name" value="Glycoprotein, Type 4 Pilin"/>
    <property type="match status" value="1"/>
</dbReference>
<reference evidence="2 3" key="1">
    <citation type="submission" date="2023-11" db="EMBL/GenBank/DDBJ databases">
        <title>Gilvimarinus fulvus sp. nov., isolated from the surface of Kelp.</title>
        <authorList>
            <person name="Sun Y.Y."/>
            <person name="Gong Y."/>
            <person name="Du Z.J."/>
        </authorList>
    </citation>
    <scope>NUCLEOTIDE SEQUENCE [LARGE SCALE GENOMIC DNA]</scope>
    <source>
        <strain evidence="2 3">SDUM040013</strain>
    </source>
</reference>
<name>A0ABU4S329_9GAMM</name>